<gene>
    <name evidence="1" type="ORF">NUW58_g5874</name>
</gene>
<evidence type="ECO:0000313" key="2">
    <source>
        <dbReference type="Proteomes" id="UP001143856"/>
    </source>
</evidence>
<name>A0ACC1P2J7_9PEZI</name>
<dbReference type="EMBL" id="JAPDGR010001225">
    <property type="protein sequence ID" value="KAJ2984790.1"/>
    <property type="molecule type" value="Genomic_DNA"/>
</dbReference>
<organism evidence="1 2">
    <name type="scientific">Xylaria curta</name>
    <dbReference type="NCBI Taxonomy" id="42375"/>
    <lineage>
        <taxon>Eukaryota</taxon>
        <taxon>Fungi</taxon>
        <taxon>Dikarya</taxon>
        <taxon>Ascomycota</taxon>
        <taxon>Pezizomycotina</taxon>
        <taxon>Sordariomycetes</taxon>
        <taxon>Xylariomycetidae</taxon>
        <taxon>Xylariales</taxon>
        <taxon>Xylariaceae</taxon>
        <taxon>Xylaria</taxon>
    </lineage>
</organism>
<protein>
    <submittedName>
        <fullName evidence="1">Uncharacterized protein</fullName>
    </submittedName>
</protein>
<proteinExistence type="predicted"/>
<sequence length="542" mass="62218">MATQGGLFDTKTLAEEILVEILKGFGGGDVASLAPEITTQLQDLVQTHLKAYNKQYNDAFSKYQKCVEDSQKASASYIKQIRDLERDLEEEKALGAEQIRHATENAKKERDEVSRRADQERVEMEKKEEDREAKRIKDKAAVDRAIKDARDARGDIERAEAALIQAKEKENALKAKIASLEAELQEARAEAKGWEGETEKTTNLKEQAEQKLSRCQLRLEPMQQKNLELKLEVKKLRTELRGERQIRLTQAADIDRLQEQLDDRTEQLQDLRARFSREATPVGGENAARAGLGSTRDSDSETGSRRSTGSRWDEAERERNRSQQLSDQLEAGRQRIEQLSDDLERGRERYQQLEERIADEYISRSLHQIEVEDLRVQRDNQTANNEINVERIRVLQDASRGHATEVRDLGKKIRALEASGRTCESENAQRKTRILELESLIRLGKERIDRMEKAEREQRAKIAKQEAEIAELRNRIRTAAESDQGLQEAAEQLREETEEKLERCKAENGRIGDELKDLREALAEAEAKRDRFENHNQGEGRS</sequence>
<dbReference type="Proteomes" id="UP001143856">
    <property type="component" value="Unassembled WGS sequence"/>
</dbReference>
<keyword evidence="2" id="KW-1185">Reference proteome</keyword>
<evidence type="ECO:0000313" key="1">
    <source>
        <dbReference type="EMBL" id="KAJ2984790.1"/>
    </source>
</evidence>
<reference evidence="1" key="1">
    <citation type="submission" date="2022-10" db="EMBL/GenBank/DDBJ databases">
        <title>Genome Sequence of Xylaria curta.</title>
        <authorList>
            <person name="Buettner E."/>
        </authorList>
    </citation>
    <scope>NUCLEOTIDE SEQUENCE</scope>
    <source>
        <strain evidence="1">Babe10</strain>
    </source>
</reference>
<comment type="caution">
    <text evidence="1">The sequence shown here is derived from an EMBL/GenBank/DDBJ whole genome shotgun (WGS) entry which is preliminary data.</text>
</comment>
<accession>A0ACC1P2J7</accession>